<keyword evidence="1" id="KW-0472">Membrane</keyword>
<feature type="transmembrane region" description="Helical" evidence="1">
    <location>
        <begin position="12"/>
        <end position="33"/>
    </location>
</feature>
<accession>A0AAN0T6B8</accession>
<evidence type="ECO:0000313" key="3">
    <source>
        <dbReference type="Proteomes" id="UP000032024"/>
    </source>
</evidence>
<gene>
    <name evidence="2" type="ORF">SB48_HM08orf04564</name>
</gene>
<dbReference type="EMBL" id="CP010525">
    <property type="protein sequence ID" value="AJO23657.1"/>
    <property type="molecule type" value="Genomic_DNA"/>
</dbReference>
<keyword evidence="3" id="KW-1185">Reference proteome</keyword>
<keyword evidence="1" id="KW-0812">Transmembrane</keyword>
<reference evidence="3" key="1">
    <citation type="submission" date="2015-01" db="EMBL/GenBank/DDBJ databases">
        <title>Comparative genome analysis of Bacillus coagulans HM-08, Clostridium butyricum HM-68, Bacillus subtilis HM-66 and Bacillus paralicheniformis BL-09.</title>
        <authorList>
            <person name="Zhang H."/>
        </authorList>
    </citation>
    <scope>NUCLEOTIDE SEQUENCE [LARGE SCALE GENOMIC DNA]</scope>
    <source>
        <strain evidence="3">HM-08</strain>
    </source>
</reference>
<evidence type="ECO:0000256" key="1">
    <source>
        <dbReference type="SAM" id="Phobius"/>
    </source>
</evidence>
<sequence>MTFQTGVRRMVSFIIMIVMIAISPLYTVFFRFANILVKIMTCL</sequence>
<protein>
    <submittedName>
        <fullName evidence="2">Uncharacterized protein</fullName>
    </submittedName>
</protein>
<dbReference type="AlphaFoldDB" id="A0AAN0T6B8"/>
<name>A0AAN0T6B8_HEYCO</name>
<dbReference type="Proteomes" id="UP000032024">
    <property type="component" value="Chromosome"/>
</dbReference>
<proteinExistence type="predicted"/>
<organism evidence="2 3">
    <name type="scientific">Heyndrickxia coagulans</name>
    <name type="common">Weizmannia coagulans</name>
    <dbReference type="NCBI Taxonomy" id="1398"/>
    <lineage>
        <taxon>Bacteria</taxon>
        <taxon>Bacillati</taxon>
        <taxon>Bacillota</taxon>
        <taxon>Bacilli</taxon>
        <taxon>Bacillales</taxon>
        <taxon>Bacillaceae</taxon>
        <taxon>Heyndrickxia</taxon>
    </lineage>
</organism>
<evidence type="ECO:0000313" key="2">
    <source>
        <dbReference type="EMBL" id="AJO23657.1"/>
    </source>
</evidence>
<keyword evidence="1" id="KW-1133">Transmembrane helix</keyword>